<dbReference type="GO" id="GO:0030430">
    <property type="term" value="C:host cell cytoplasm"/>
    <property type="evidence" value="ECO:0007669"/>
    <property type="project" value="UniProtKB-SubCell"/>
</dbReference>
<comment type="PTM">
    <text evidence="14">Ubiquitinated in the presence of host E1 ubiquitin-activating enzyme, E2 ubiquitin-conjugating enzyme and ubiquitin.</text>
</comment>
<dbReference type="RefSeq" id="WP_097192523.1">
    <property type="nucleotide sequence ID" value="NZ_OBKZ01000043.1"/>
</dbReference>
<evidence type="ECO:0000256" key="2">
    <source>
        <dbReference type="ARBA" id="ARBA00004192"/>
    </source>
</evidence>
<evidence type="ECO:0000313" key="16">
    <source>
        <dbReference type="EMBL" id="SOB54017.1"/>
    </source>
</evidence>
<dbReference type="EMBL" id="OBKZ01000043">
    <property type="protein sequence ID" value="SOB54017.1"/>
    <property type="molecule type" value="Genomic_DNA"/>
</dbReference>
<dbReference type="GO" id="GO:0016567">
    <property type="term" value="P:protein ubiquitination"/>
    <property type="evidence" value="ECO:0007669"/>
    <property type="project" value="InterPro"/>
</dbReference>
<dbReference type="Gene3D" id="3.80.10.10">
    <property type="entry name" value="Ribonuclease Inhibitor"/>
    <property type="match status" value="1"/>
</dbReference>
<feature type="active site" description="Glycyl thioester intermediate" evidence="14">
    <location>
        <position position="1972"/>
    </location>
</feature>
<dbReference type="PANTHER" id="PTHR47114:SF2">
    <property type="entry name" value="OLIGODENDROCYTE-MYELIN GLYCOPROTEIN"/>
    <property type="match status" value="1"/>
</dbReference>
<evidence type="ECO:0000256" key="1">
    <source>
        <dbReference type="ARBA" id="ARBA00000900"/>
    </source>
</evidence>
<comment type="catalytic activity">
    <reaction evidence="1">
        <text>S-ubiquitinyl-[E2 ubiquitin-conjugating enzyme]-L-cysteine + [acceptor protein]-L-lysine = [E2 ubiquitin-conjugating enzyme]-L-cysteine + N(6)-ubiquitinyl-[acceptor protein]-L-lysine.</text>
        <dbReference type="EC" id="2.3.2.27"/>
    </reaction>
</comment>
<keyword evidence="10 14" id="KW-0833">Ubl conjugation pathway</keyword>
<dbReference type="SMART" id="SM00369">
    <property type="entry name" value="LRR_TYP"/>
    <property type="match status" value="3"/>
</dbReference>
<proteinExistence type="inferred from homology"/>
<dbReference type="Pfam" id="PF14496">
    <property type="entry name" value="NEL"/>
    <property type="match status" value="1"/>
</dbReference>
<protein>
    <recommendedName>
        <fullName evidence="5">RING-type E3 ubiquitin transferase</fullName>
        <ecNumber evidence="5">2.3.2.27</ecNumber>
    </recommendedName>
</protein>
<keyword evidence="6 14" id="KW-0964">Secreted</keyword>
<dbReference type="InterPro" id="IPR032675">
    <property type="entry name" value="LRR_dom_sf"/>
</dbReference>
<keyword evidence="9" id="KW-0677">Repeat</keyword>
<dbReference type="Gene3D" id="1.20.58.360">
    <property type="entry name" value="Shigella T3SS effector IpaH defines"/>
    <property type="match status" value="1"/>
</dbReference>
<dbReference type="PROSITE" id="PS52053">
    <property type="entry name" value="NEL"/>
    <property type="match status" value="1"/>
</dbReference>
<keyword evidence="13 14" id="KW-1035">Host cytoplasm</keyword>
<gene>
    <name evidence="16" type="ORF">PLUA15_480007</name>
</gene>
<dbReference type="GO" id="GO:0005576">
    <property type="term" value="C:extracellular region"/>
    <property type="evidence" value="ECO:0007669"/>
    <property type="project" value="UniProtKB-SubCell"/>
</dbReference>
<evidence type="ECO:0000256" key="14">
    <source>
        <dbReference type="PROSITE-ProRule" id="PRU01398"/>
    </source>
</evidence>
<evidence type="ECO:0000256" key="11">
    <source>
        <dbReference type="ARBA" id="ARBA00022843"/>
    </source>
</evidence>
<evidence type="ECO:0000256" key="7">
    <source>
        <dbReference type="ARBA" id="ARBA00022614"/>
    </source>
</evidence>
<evidence type="ECO:0000256" key="8">
    <source>
        <dbReference type="ARBA" id="ARBA00022679"/>
    </source>
</evidence>
<comment type="caution">
    <text evidence="16">The sequence shown here is derived from an EMBL/GenBank/DDBJ whole genome shotgun (WGS) entry which is preliminary data.</text>
</comment>
<reference evidence="16 17" key="1">
    <citation type="submission" date="2017-08" db="EMBL/GenBank/DDBJ databases">
        <authorList>
            <person name="Chaillou S."/>
        </authorList>
    </citation>
    <scope>NUCLEOTIDE SEQUENCE [LARGE SCALE GENOMIC DNA]</scope>
    <source>
        <strain evidence="16 17">MFPA15A1205</strain>
    </source>
</reference>
<dbReference type="Proteomes" id="UP000219564">
    <property type="component" value="Unassembled WGS sequence"/>
</dbReference>
<evidence type="ECO:0000313" key="17">
    <source>
        <dbReference type="Proteomes" id="UP000219564"/>
    </source>
</evidence>
<dbReference type="InterPro" id="IPR029487">
    <property type="entry name" value="NEL_dom"/>
</dbReference>
<dbReference type="EC" id="2.3.2.27" evidence="5"/>
<comment type="subcellular location">
    <subcellularLocation>
        <location evidence="2">Host cytoplasm</location>
    </subcellularLocation>
    <subcellularLocation>
        <location evidence="3">Secreted</location>
    </subcellularLocation>
</comment>
<evidence type="ECO:0000259" key="15">
    <source>
        <dbReference type="PROSITE" id="PS52053"/>
    </source>
</evidence>
<accession>A0AAX2HC93</accession>
<keyword evidence="7" id="KW-0433">Leucine-rich repeat</keyword>
<sequence>MTGFSLNNIDRAPALLSAKQWAQHDAFSYMAANMKANFAGFETSLIQQYIDLQRKALASVQALEAESMGFRDTFKSTRLAQLKRALKTLTGDDVDPERAWLYTRYREFKEQRTPLDVLSGWVSPKPDASDGAARADRALDESKYIDHVFSISLWDAACANFGFGTDSIFLKPFSFVEASFIRYGQTNKEMDVRAFIAVVRELDFGTWLSTTLLQAMAPDGTLQKRISQTATSGFAFDLLEAYRNRAVSGVTRERYEQLLKAFKGEVTCHVHSVAMARSILAVADQIPVGLLFMHFPAESGGYSYFPNRPGGALQYHAQGEAYKEHFLAQLKQAHRDGEMGWFASQLPLTDLRRFQKLLSTEPRPAGLSWMAGVLYDGFHAAFPEPSLDSMSLYADPLASPRKSMAEMLSEFHENRFKADLSLLATTRSDADWQALKEAMLAIGQEVLSLLTTPVPGGVTGLNRVMQAAVFGSLSYSVVKGFLEASKGVTNEFAGALADTADMLLSGWLIGVGSKVQRTRMNALWNQLGRPRKVVYADGKTDLWHPDLNPYSPVDASALDSLTPNVQGIYEVNDRQYAKVYDGEVHRAVEIVFDVEGKHYVINTTQAHAYRPVVKFDLARQVWRLALDDIDQLSDARLVQRMLPFDDARLDLNAIDLMLRITATTREQLERTWHGQRIPGPLADGVRRLRVDRLITRIIDDLPLRGEMPANSDQAVFALLTQLPHWPVDTVLDVFDQQGVRVESYGPAPRPGAARHAIDIKRLDYGRYVARQEVAHTVAGVEQLFTLIVDQLPETSQLGREGRPQASTTSRIATIREQIAQLAKREYTMLFQALTVLEGHQRSDAVARQHPARGFLPLVYPPLTATTTALIAKLHALDPQLSVECLEQLLDEYPFTAAQINEALNRDQLPVAFAEAAQRLKIQLRIDQTLDGIYHTRAYSNDTDLWTREFAKGLLSEKLERPLVITEYGDPQHITPYVSTGPEDNAVVLRHYGNGIYKAYDFQRDVVVPVPGSSDSFYLAIGSILRFDERLPLGMRTASDAAGLRQTLGDMMSAMRQPNGEVRLWENGPSQFVQDLRLPHDAMPDEIGLYDVSGKKYLPLKGAVFQVEWDATLKHWRFKHPTNVGVDAPVLEHNGEGAWRVNTEDPLQWQGLTLLRRLRATPVSFEEAVGRQIMQISNTDEGVLRQVHLNNGAPPPLLMDTWKRFDIEAQIKHFVQSMQEHYALRTARADIQLLLLQSLPGWPRDKVLHVVDAQGNTLAEYGADLSPAVPRIRLSREDASNGSLLRAVLMKLDRADTLALLGHYDPVIEERMLRLGKKIAGHALKRHAQLFKSLYEKAEHSSDPHIQLIQKHPAQLPLSVIKTVLRHTTSREKTDYLDQGLIPPRVAEQLPWSAREVRLTRAYEGLFLGATATADSEKLTLHMLQALPGWPGHVAIEVRSNTLDGAVLDRISSTDAGSVRRLVKREDQYLAYSPAGQPLNTLPETGNNLLPSILHVLSEDERNAIGIQGVDESQVLAAKISDLALTHRANVKTLLGLDADKPWRRPPMNLDVSFLAYPLFARLGQGGHSNNLIRKAVRLYPSMNADEINLLLNTLGANEASRLVAMERKRVEYETMKLQLDVWTHTLFRTVSPGYVLPVSRDDREQVVQRILSAWRKETSRIYAHDGHFIGHKLDLSSWVVGDLPALVGDFSHIGSLDMDSMGLYSGSSEFLNCFTRLRWLSMANNLLPEVPDGVLRMTGLTRLLLNNNLIVLTPQAVQDLRNLRLLKVLNLKHNRLALAPDVSLMTDLRGLYLRHARISTWPTGLLELTHIERVDLRNNQITEIPQAVFEVPDDSPVNRNTVLHDNPLSEQSLERLQAYRDRTGMGLGIAVNREHLEGPVSDLIELEAWLSDELTDAELMSKSSQWQLLKREGQVAEDFFRLLQDMTASKDYLGSTSQVLLKTRVWTLIEKMLESTELRTSVFNEINHERTCSDGVMFIFDNLQVLTLVHKAEQQDTQTLSAAYLLALAKSMFRLRQVDEAAREDIARRYRSGVGVDEAEIQLAYRIKLARDLALPTQTQGMHFEAIAAVTPVQIELLKARILRMEGSPAQQYAITTEKFWRKFLLRTYEERFQAIEDEFKTTYEALTEQSEALGETDYERRAQEAVTRKDQAIEALFDVLTRQAQAASAGVEVNLF</sequence>
<evidence type="ECO:0000256" key="13">
    <source>
        <dbReference type="ARBA" id="ARBA00023200"/>
    </source>
</evidence>
<comment type="similarity">
    <text evidence="4 14">Belongs to the LRR-containing bacterial E3 ligase family.</text>
</comment>
<evidence type="ECO:0000256" key="10">
    <source>
        <dbReference type="ARBA" id="ARBA00022786"/>
    </source>
</evidence>
<keyword evidence="8 14" id="KW-0808">Transferase</keyword>
<evidence type="ECO:0000256" key="3">
    <source>
        <dbReference type="ARBA" id="ARBA00004613"/>
    </source>
</evidence>
<keyword evidence="12" id="KW-0843">Virulence</keyword>
<dbReference type="InterPro" id="IPR003591">
    <property type="entry name" value="Leu-rich_rpt_typical-subtyp"/>
</dbReference>
<dbReference type="PANTHER" id="PTHR47114">
    <property type="match status" value="1"/>
</dbReference>
<name>A0AAX2HC93_9PSED</name>
<organism evidence="16 17">
    <name type="scientific">Pseudomonas lundensis</name>
    <dbReference type="NCBI Taxonomy" id="86185"/>
    <lineage>
        <taxon>Bacteria</taxon>
        <taxon>Pseudomonadati</taxon>
        <taxon>Pseudomonadota</taxon>
        <taxon>Gammaproteobacteria</taxon>
        <taxon>Pseudomonadales</taxon>
        <taxon>Pseudomonadaceae</taxon>
        <taxon>Pseudomonas</taxon>
    </lineage>
</organism>
<evidence type="ECO:0000256" key="5">
    <source>
        <dbReference type="ARBA" id="ARBA00012483"/>
    </source>
</evidence>
<evidence type="ECO:0000256" key="6">
    <source>
        <dbReference type="ARBA" id="ARBA00022525"/>
    </source>
</evidence>
<feature type="domain" description="NEL" evidence="15">
    <location>
        <begin position="1881"/>
        <end position="2177"/>
    </location>
</feature>
<evidence type="ECO:0000256" key="9">
    <source>
        <dbReference type="ARBA" id="ARBA00022737"/>
    </source>
</evidence>
<evidence type="ECO:0000256" key="12">
    <source>
        <dbReference type="ARBA" id="ARBA00023026"/>
    </source>
</evidence>
<keyword evidence="11 14" id="KW-0832">Ubl conjugation</keyword>
<evidence type="ECO:0000256" key="4">
    <source>
        <dbReference type="ARBA" id="ARBA00009868"/>
    </source>
</evidence>
<dbReference type="GO" id="GO:0061630">
    <property type="term" value="F:ubiquitin protein ligase activity"/>
    <property type="evidence" value="ECO:0007669"/>
    <property type="project" value="UniProtKB-EC"/>
</dbReference>
<dbReference type="SUPFAM" id="SSF52058">
    <property type="entry name" value="L domain-like"/>
    <property type="match status" value="1"/>
</dbReference>
<dbReference type="InterPro" id="IPR051071">
    <property type="entry name" value="LRR-bact_E3_ubiq_ligases"/>
</dbReference>